<proteinExistence type="predicted"/>
<feature type="transmembrane region" description="Helical" evidence="1">
    <location>
        <begin position="60"/>
        <end position="79"/>
    </location>
</feature>
<dbReference type="InterPro" id="IPR045340">
    <property type="entry name" value="DUF6533"/>
</dbReference>
<accession>A0A8H8CPQ1</accession>
<keyword evidence="1" id="KW-1133">Transmembrane helix</keyword>
<dbReference type="EMBL" id="JAFIQS010000002">
    <property type="protein sequence ID" value="KAG5172339.1"/>
    <property type="molecule type" value="Genomic_DNA"/>
</dbReference>
<organism evidence="3">
    <name type="scientific">Psilocybe cubensis</name>
    <name type="common">Psychedelic mushroom</name>
    <name type="synonym">Stropharia cubensis</name>
    <dbReference type="NCBI Taxonomy" id="181762"/>
    <lineage>
        <taxon>Eukaryota</taxon>
        <taxon>Fungi</taxon>
        <taxon>Dikarya</taxon>
        <taxon>Basidiomycota</taxon>
        <taxon>Agaricomycotina</taxon>
        <taxon>Agaricomycetes</taxon>
        <taxon>Agaricomycetidae</taxon>
        <taxon>Agaricales</taxon>
        <taxon>Agaricineae</taxon>
        <taxon>Strophariaceae</taxon>
        <taxon>Psilocybe</taxon>
    </lineage>
</organism>
<reference evidence="3" key="1">
    <citation type="submission" date="2021-02" db="EMBL/GenBank/DDBJ databases">
        <title>Psilocybe cubensis genome.</title>
        <authorList>
            <person name="Mckernan K.J."/>
            <person name="Crawford S."/>
            <person name="Trippe A."/>
            <person name="Kane L.T."/>
            <person name="Mclaughlin S."/>
        </authorList>
    </citation>
    <scope>NUCLEOTIDE SEQUENCE [LARGE SCALE GENOMIC DNA]</scope>
    <source>
        <strain evidence="3">MGC-MH-2018</strain>
    </source>
</reference>
<evidence type="ECO:0000313" key="3">
    <source>
        <dbReference type="EMBL" id="KAG5172339.1"/>
    </source>
</evidence>
<gene>
    <name evidence="3" type="ORF">JR316_001838</name>
</gene>
<protein>
    <recommendedName>
        <fullName evidence="2">DUF6533 domain-containing protein</fullName>
    </recommendedName>
</protein>
<evidence type="ECO:0000259" key="2">
    <source>
        <dbReference type="Pfam" id="PF20151"/>
    </source>
</evidence>
<keyword evidence="1" id="KW-0472">Membrane</keyword>
<feature type="transmembrane region" description="Helical" evidence="1">
    <location>
        <begin position="23"/>
        <end position="48"/>
    </location>
</feature>
<name>A0A8H8CPQ1_PSICU</name>
<feature type="transmembrane region" description="Helical" evidence="1">
    <location>
        <begin position="172"/>
        <end position="192"/>
    </location>
</feature>
<dbReference type="OrthoDB" id="2686513at2759"/>
<evidence type="ECO:0000256" key="1">
    <source>
        <dbReference type="SAM" id="Phobius"/>
    </source>
</evidence>
<sequence length="242" mass="27571">MSGVLPGNLSQSTVDQQILINNYLHVAAITCLFYDYSVTFGTEVTFIWEPPKSLGAYSFLVNRYFAIIANIIIVIPGIGENAHSAQVRSIYILQVQLSLRVYALYKRSLRLLMFMVMVASTLVGITCWTLFHQMTAIDDTELDCKLGISHRTPYSSISPQLMSVRVRSATRLAAAWECLIAYDTMLFGFLVYKACRYRRRWPFDGHLMPLHHALLQDGIAYYLYYFTDVLALHLQDTDTISV</sequence>
<feature type="domain" description="DUF6533" evidence="2">
    <location>
        <begin position="23"/>
        <end position="68"/>
    </location>
</feature>
<dbReference type="AlphaFoldDB" id="A0A8H8CPQ1"/>
<comment type="caution">
    <text evidence="3">The sequence shown here is derived from an EMBL/GenBank/DDBJ whole genome shotgun (WGS) entry which is preliminary data.</text>
</comment>
<dbReference type="Pfam" id="PF20151">
    <property type="entry name" value="DUF6533"/>
    <property type="match status" value="1"/>
</dbReference>
<feature type="transmembrane region" description="Helical" evidence="1">
    <location>
        <begin position="112"/>
        <end position="131"/>
    </location>
</feature>
<keyword evidence="1" id="KW-0812">Transmembrane</keyword>